<feature type="domain" description="Nudix hydrolase" evidence="7">
    <location>
        <begin position="9"/>
        <end position="194"/>
    </location>
</feature>
<dbReference type="PROSITE" id="PS51462">
    <property type="entry name" value="NUDIX"/>
    <property type="match status" value="1"/>
</dbReference>
<keyword evidence="9" id="KW-1185">Reference proteome</keyword>
<proteinExistence type="predicted"/>
<comment type="cofactor">
    <cofactor evidence="1">
        <name>Mn(2+)</name>
        <dbReference type="ChEBI" id="CHEBI:29035"/>
    </cofactor>
</comment>
<evidence type="ECO:0000256" key="5">
    <source>
        <dbReference type="ARBA" id="ARBA00022842"/>
    </source>
</evidence>
<dbReference type="Gene3D" id="3.90.79.10">
    <property type="entry name" value="Nucleoside Triphosphate Pyrophosphohydrolase"/>
    <property type="match status" value="1"/>
</dbReference>
<comment type="caution">
    <text evidence="8">The sequence shown here is derived from an EMBL/GenBank/DDBJ whole genome shotgun (WGS) entry which is preliminary data.</text>
</comment>
<dbReference type="EMBL" id="BMYM01000001">
    <property type="protein sequence ID" value="GHD25208.1"/>
    <property type="molecule type" value="Genomic_DNA"/>
</dbReference>
<dbReference type="SUPFAM" id="SSF55811">
    <property type="entry name" value="Nudix"/>
    <property type="match status" value="1"/>
</dbReference>
<evidence type="ECO:0000259" key="7">
    <source>
        <dbReference type="PROSITE" id="PS51462"/>
    </source>
</evidence>
<comment type="cofactor">
    <cofactor evidence="2">
        <name>Mg(2+)</name>
        <dbReference type="ChEBI" id="CHEBI:18420"/>
    </cofactor>
</comment>
<evidence type="ECO:0000256" key="3">
    <source>
        <dbReference type="ARBA" id="ARBA00022723"/>
    </source>
</evidence>
<evidence type="ECO:0000313" key="8">
    <source>
        <dbReference type="EMBL" id="GHD25208.1"/>
    </source>
</evidence>
<dbReference type="RefSeq" id="WP_189474121.1">
    <property type="nucleotide sequence ID" value="NZ_BMYM01000001.1"/>
</dbReference>
<dbReference type="Proteomes" id="UP000644693">
    <property type="component" value="Unassembled WGS sequence"/>
</dbReference>
<dbReference type="InterPro" id="IPR039121">
    <property type="entry name" value="NUDT19"/>
</dbReference>
<evidence type="ECO:0000256" key="4">
    <source>
        <dbReference type="ARBA" id="ARBA00022801"/>
    </source>
</evidence>
<dbReference type="InterPro" id="IPR000086">
    <property type="entry name" value="NUDIX_hydrolase_dom"/>
</dbReference>
<keyword evidence="5" id="KW-0460">Magnesium</keyword>
<dbReference type="PANTHER" id="PTHR12318">
    <property type="entry name" value="TESTOSTERONE-REGULATED PROTEIN RP2"/>
    <property type="match status" value="1"/>
</dbReference>
<accession>A0A918XC43</accession>
<dbReference type="InterPro" id="IPR015797">
    <property type="entry name" value="NUDIX_hydrolase-like_dom_sf"/>
</dbReference>
<keyword evidence="3" id="KW-0479">Metal-binding</keyword>
<gene>
    <name evidence="8" type="ORF">GCM10007053_00680</name>
</gene>
<keyword evidence="4 8" id="KW-0378">Hydrolase</keyword>
<evidence type="ECO:0000256" key="1">
    <source>
        <dbReference type="ARBA" id="ARBA00001936"/>
    </source>
</evidence>
<evidence type="ECO:0000313" key="9">
    <source>
        <dbReference type="Proteomes" id="UP000644693"/>
    </source>
</evidence>
<keyword evidence="6" id="KW-0464">Manganese</keyword>
<evidence type="ECO:0000256" key="2">
    <source>
        <dbReference type="ARBA" id="ARBA00001946"/>
    </source>
</evidence>
<sequence>MSEKHAYLRPRDAATLIILREEREVLLGMRSSHHVFMPQRYVFPGGRVDAGDARVPSPITLRPQVEDKLARSVSPARARALAMAAVRETFEETGLILGKPSSEAIRTRSEGWAPFYNTGFVPDLARLDYFARAITPPNRVRRFDARFFTVDSKYLHGELRGNGELEDLRWVNLDDVHQYPLASITELVLEVLRQKLRGEDPNYEATPLFKALRGKELIEH</sequence>
<dbReference type="CDD" id="cd18870">
    <property type="entry name" value="NUDIX_AcylCoAdiphos_Nudt19"/>
    <property type="match status" value="1"/>
</dbReference>
<dbReference type="AlphaFoldDB" id="A0A918XC43"/>
<dbReference type="GO" id="GO:0016818">
    <property type="term" value="F:hydrolase activity, acting on acid anhydrides, in phosphorus-containing anhydrides"/>
    <property type="evidence" value="ECO:0007669"/>
    <property type="project" value="InterPro"/>
</dbReference>
<protein>
    <submittedName>
        <fullName evidence="8">NUDIX hydrolase</fullName>
    </submittedName>
</protein>
<reference evidence="8" key="2">
    <citation type="submission" date="2020-09" db="EMBL/GenBank/DDBJ databases">
        <authorList>
            <person name="Sun Q."/>
            <person name="Kim S."/>
        </authorList>
    </citation>
    <scope>NUCLEOTIDE SEQUENCE</scope>
    <source>
        <strain evidence="8">KCTC 23430</strain>
    </source>
</reference>
<dbReference type="PANTHER" id="PTHR12318:SF0">
    <property type="entry name" value="ACYL-COENZYME A DIPHOSPHATASE NUDT19"/>
    <property type="match status" value="1"/>
</dbReference>
<organism evidence="8 9">
    <name type="scientific">Parahalioglobus pacificus</name>
    <dbReference type="NCBI Taxonomy" id="930806"/>
    <lineage>
        <taxon>Bacteria</taxon>
        <taxon>Pseudomonadati</taxon>
        <taxon>Pseudomonadota</taxon>
        <taxon>Gammaproteobacteria</taxon>
        <taxon>Cellvibrionales</taxon>
        <taxon>Halieaceae</taxon>
        <taxon>Parahalioglobus</taxon>
    </lineage>
</organism>
<evidence type="ECO:0000256" key="6">
    <source>
        <dbReference type="ARBA" id="ARBA00023211"/>
    </source>
</evidence>
<name>A0A918XC43_9GAMM</name>
<dbReference type="GO" id="GO:0046872">
    <property type="term" value="F:metal ion binding"/>
    <property type="evidence" value="ECO:0007669"/>
    <property type="project" value="UniProtKB-KW"/>
</dbReference>
<reference evidence="8" key="1">
    <citation type="journal article" date="2014" name="Int. J. Syst. Evol. Microbiol.">
        <title>Complete genome sequence of Corynebacterium casei LMG S-19264T (=DSM 44701T), isolated from a smear-ripened cheese.</title>
        <authorList>
            <consortium name="US DOE Joint Genome Institute (JGI-PGF)"/>
            <person name="Walter F."/>
            <person name="Albersmeier A."/>
            <person name="Kalinowski J."/>
            <person name="Ruckert C."/>
        </authorList>
    </citation>
    <scope>NUCLEOTIDE SEQUENCE</scope>
    <source>
        <strain evidence="8">KCTC 23430</strain>
    </source>
</reference>